<keyword evidence="2" id="KW-1185">Reference proteome</keyword>
<proteinExistence type="predicted"/>
<gene>
    <name evidence="1" type="ORF">ACFF45_08010</name>
</gene>
<accession>A0ABV5MXD8</accession>
<dbReference type="Proteomes" id="UP001589709">
    <property type="component" value="Unassembled WGS sequence"/>
</dbReference>
<organism evidence="1 2">
    <name type="scientific">Streptomyces cinereospinus</name>
    <dbReference type="NCBI Taxonomy" id="285561"/>
    <lineage>
        <taxon>Bacteria</taxon>
        <taxon>Bacillati</taxon>
        <taxon>Actinomycetota</taxon>
        <taxon>Actinomycetes</taxon>
        <taxon>Kitasatosporales</taxon>
        <taxon>Streptomycetaceae</taxon>
        <taxon>Streptomyces</taxon>
    </lineage>
</organism>
<evidence type="ECO:0000313" key="2">
    <source>
        <dbReference type="Proteomes" id="UP001589709"/>
    </source>
</evidence>
<evidence type="ECO:0008006" key="3">
    <source>
        <dbReference type="Google" id="ProtNLM"/>
    </source>
</evidence>
<reference evidence="1 2" key="1">
    <citation type="submission" date="2024-09" db="EMBL/GenBank/DDBJ databases">
        <authorList>
            <person name="Sun Q."/>
            <person name="Mori K."/>
        </authorList>
    </citation>
    <scope>NUCLEOTIDE SEQUENCE [LARGE SCALE GENOMIC DNA]</scope>
    <source>
        <strain evidence="1 2">JCM 6917</strain>
    </source>
</reference>
<dbReference type="EMBL" id="JBHMCY010000011">
    <property type="protein sequence ID" value="MFB9462657.1"/>
    <property type="molecule type" value="Genomic_DNA"/>
</dbReference>
<comment type="caution">
    <text evidence="1">The sequence shown here is derived from an EMBL/GenBank/DDBJ whole genome shotgun (WGS) entry which is preliminary data.</text>
</comment>
<evidence type="ECO:0000313" key="1">
    <source>
        <dbReference type="EMBL" id="MFB9462657.1"/>
    </source>
</evidence>
<dbReference type="RefSeq" id="WP_381343845.1">
    <property type="nucleotide sequence ID" value="NZ_JBHMCY010000011.1"/>
</dbReference>
<name>A0ABV5MXD8_9ACTN</name>
<sequence length="168" mass="17692">MTTPAAQDAQNEDAWRTTTRRGVLLAGAVALLVGVTGCSADDSGSGSTSASRTPVNVADAVPIRDLRDSFLTDRARAERECYGRSVTVRAVVLTTGASEFGTPTIEASDVPGGTHLASIVLPYDDRRAESFRRLESVEVGQEIVAVATCNVFVDGDDFLVLKNSDITG</sequence>
<protein>
    <recommendedName>
        <fullName evidence="3">Lipoprotein</fullName>
    </recommendedName>
</protein>